<dbReference type="EMBL" id="JACJQH010000051">
    <property type="protein sequence ID" value="MBD2199021.1"/>
    <property type="molecule type" value="Genomic_DNA"/>
</dbReference>
<dbReference type="Gene3D" id="3.40.50.720">
    <property type="entry name" value="NAD(P)-binding Rossmann-like Domain"/>
    <property type="match status" value="1"/>
</dbReference>
<dbReference type="Proteomes" id="UP000658514">
    <property type="component" value="Unassembled WGS sequence"/>
</dbReference>
<dbReference type="InterPro" id="IPR001509">
    <property type="entry name" value="Epimerase_deHydtase"/>
</dbReference>
<name>A0ABR8AGG4_9CYAN</name>
<comment type="similarity">
    <text evidence="1">Belongs to the NAD(P)-dependent epimerase/dehydratase family.</text>
</comment>
<feature type="domain" description="NAD-dependent epimerase/dehydratase" evidence="2">
    <location>
        <begin position="4"/>
        <end position="231"/>
    </location>
</feature>
<reference evidence="3 4" key="1">
    <citation type="journal article" date="2020" name="ISME J.">
        <title>Comparative genomics reveals insights into cyanobacterial evolution and habitat adaptation.</title>
        <authorList>
            <person name="Chen M.Y."/>
            <person name="Teng W.K."/>
            <person name="Zhao L."/>
            <person name="Hu C.X."/>
            <person name="Zhou Y.K."/>
            <person name="Han B.P."/>
            <person name="Song L.R."/>
            <person name="Shu W.S."/>
        </authorList>
    </citation>
    <scope>NUCLEOTIDE SEQUENCE [LARGE SCALE GENOMIC DNA]</scope>
    <source>
        <strain evidence="3 4">FACHB-288</strain>
    </source>
</reference>
<dbReference type="RefSeq" id="WP_190547940.1">
    <property type="nucleotide sequence ID" value="NZ_CAWPNO010000086.1"/>
</dbReference>
<dbReference type="InterPro" id="IPR036291">
    <property type="entry name" value="NAD(P)-bd_dom_sf"/>
</dbReference>
<dbReference type="SUPFAM" id="SSF51735">
    <property type="entry name" value="NAD(P)-binding Rossmann-fold domains"/>
    <property type="match status" value="1"/>
</dbReference>
<evidence type="ECO:0000313" key="3">
    <source>
        <dbReference type="EMBL" id="MBD2199021.1"/>
    </source>
</evidence>
<organism evidence="3 4">
    <name type="scientific">Calothrix parietina FACHB-288</name>
    <dbReference type="NCBI Taxonomy" id="2692896"/>
    <lineage>
        <taxon>Bacteria</taxon>
        <taxon>Bacillati</taxon>
        <taxon>Cyanobacteriota</taxon>
        <taxon>Cyanophyceae</taxon>
        <taxon>Nostocales</taxon>
        <taxon>Calotrichaceae</taxon>
        <taxon>Calothrix</taxon>
    </lineage>
</organism>
<dbReference type="PANTHER" id="PTHR43000">
    <property type="entry name" value="DTDP-D-GLUCOSE 4,6-DEHYDRATASE-RELATED"/>
    <property type="match status" value="1"/>
</dbReference>
<accession>A0ABR8AGG4</accession>
<evidence type="ECO:0000313" key="4">
    <source>
        <dbReference type="Proteomes" id="UP000658514"/>
    </source>
</evidence>
<protein>
    <submittedName>
        <fullName evidence="3">GDP-mannose 4,6-dehydratase</fullName>
    </submittedName>
</protein>
<gene>
    <name evidence="3" type="ORF">H6G24_26660</name>
</gene>
<dbReference type="Pfam" id="PF01370">
    <property type="entry name" value="Epimerase"/>
    <property type="match status" value="1"/>
</dbReference>
<comment type="caution">
    <text evidence="3">The sequence shown here is derived from an EMBL/GenBank/DDBJ whole genome shotgun (WGS) entry which is preliminary data.</text>
</comment>
<keyword evidence="4" id="KW-1185">Reference proteome</keyword>
<sequence>MIKILVTGASGFTGRHLVKHLNKNTEIQVYCNYRNSSESHPNYFNCDLTDEESVYKLIETIKPAQIYHLAGSFSNDYNTDYLNNVISTRNILEAILKAKICCRVLLIGSSAEYGLIKEEDNPVNENQCLNPISIYGLTKVYQNHLMLFYFHVHKLDIVMARTFNLMGKGISEKLFIGRIYKQIEDYQKGLIDKIVLGDLRSYRDYISIQQAVKYYESITNYGISGEVYNVGSGLSLRLDIILEKILQENGLNMDVIEIQNISNKNKLNINNIYADISKFQSLIAINHTSNF</sequence>
<evidence type="ECO:0000259" key="2">
    <source>
        <dbReference type="Pfam" id="PF01370"/>
    </source>
</evidence>
<evidence type="ECO:0000256" key="1">
    <source>
        <dbReference type="ARBA" id="ARBA00007637"/>
    </source>
</evidence>
<dbReference type="Gene3D" id="3.90.25.10">
    <property type="entry name" value="UDP-galactose 4-epimerase, domain 1"/>
    <property type="match status" value="1"/>
</dbReference>
<proteinExistence type="inferred from homology"/>